<keyword evidence="3" id="KW-1185">Reference proteome</keyword>
<feature type="compositionally biased region" description="Basic and acidic residues" evidence="1">
    <location>
        <begin position="25"/>
        <end position="38"/>
    </location>
</feature>
<sequence length="109" mass="11821">MSLHPPPPPASHSSVAPTPSTAQPHEGKRQPAREEAEKRLSVFQEIRQGILLKPVPSVESVDCAAPLAAPEPGGIMLALIEAMNKRHRALHSSGEDERSDSEEDSDEWD</sequence>
<evidence type="ECO:0000313" key="2">
    <source>
        <dbReference type="EMBL" id="KAK1158675.1"/>
    </source>
</evidence>
<feature type="region of interest" description="Disordered" evidence="1">
    <location>
        <begin position="1"/>
        <end position="38"/>
    </location>
</feature>
<gene>
    <name evidence="2" type="ORF">AOXY_G23700</name>
</gene>
<feature type="compositionally biased region" description="Low complexity" evidence="1">
    <location>
        <begin position="11"/>
        <end position="22"/>
    </location>
</feature>
<feature type="region of interest" description="Disordered" evidence="1">
    <location>
        <begin position="86"/>
        <end position="109"/>
    </location>
</feature>
<reference evidence="2" key="1">
    <citation type="submission" date="2022-02" db="EMBL/GenBank/DDBJ databases">
        <title>Atlantic sturgeon de novo genome assembly.</title>
        <authorList>
            <person name="Stock M."/>
            <person name="Klopp C."/>
            <person name="Guiguen Y."/>
            <person name="Cabau C."/>
            <person name="Parinello H."/>
            <person name="Santidrian Yebra-Pimentel E."/>
            <person name="Kuhl H."/>
            <person name="Dirks R.P."/>
            <person name="Guessner J."/>
            <person name="Wuertz S."/>
            <person name="Du K."/>
            <person name="Schartl M."/>
        </authorList>
    </citation>
    <scope>NUCLEOTIDE SEQUENCE</scope>
    <source>
        <strain evidence="2">STURGEONOMICS-FGT-2020</strain>
        <tissue evidence="2">Whole blood</tissue>
    </source>
</reference>
<feature type="compositionally biased region" description="Pro residues" evidence="1">
    <location>
        <begin position="1"/>
        <end position="10"/>
    </location>
</feature>
<accession>A0AAD8CXN6</accession>
<protein>
    <submittedName>
        <fullName evidence="2">Neural Wiskott-Aldrich syndrome protein-like</fullName>
    </submittedName>
</protein>
<comment type="caution">
    <text evidence="2">The sequence shown here is derived from an EMBL/GenBank/DDBJ whole genome shotgun (WGS) entry which is preliminary data.</text>
</comment>
<evidence type="ECO:0000313" key="3">
    <source>
        <dbReference type="Proteomes" id="UP001230051"/>
    </source>
</evidence>
<organism evidence="2 3">
    <name type="scientific">Acipenser oxyrinchus oxyrinchus</name>
    <dbReference type="NCBI Taxonomy" id="40147"/>
    <lineage>
        <taxon>Eukaryota</taxon>
        <taxon>Metazoa</taxon>
        <taxon>Chordata</taxon>
        <taxon>Craniata</taxon>
        <taxon>Vertebrata</taxon>
        <taxon>Euteleostomi</taxon>
        <taxon>Actinopterygii</taxon>
        <taxon>Chondrostei</taxon>
        <taxon>Acipenseriformes</taxon>
        <taxon>Acipenseridae</taxon>
        <taxon>Acipenser</taxon>
    </lineage>
</organism>
<dbReference type="AlphaFoldDB" id="A0AAD8CXN6"/>
<name>A0AAD8CXN6_ACIOX</name>
<feature type="compositionally biased region" description="Acidic residues" evidence="1">
    <location>
        <begin position="97"/>
        <end position="109"/>
    </location>
</feature>
<evidence type="ECO:0000256" key="1">
    <source>
        <dbReference type="SAM" id="MobiDB-lite"/>
    </source>
</evidence>
<dbReference type="Gene3D" id="6.10.280.150">
    <property type="match status" value="1"/>
</dbReference>
<dbReference type="Proteomes" id="UP001230051">
    <property type="component" value="Unassembled WGS sequence"/>
</dbReference>
<proteinExistence type="predicted"/>
<dbReference type="EMBL" id="JAGXEW010000024">
    <property type="protein sequence ID" value="KAK1158675.1"/>
    <property type="molecule type" value="Genomic_DNA"/>
</dbReference>